<evidence type="ECO:0000313" key="6">
    <source>
        <dbReference type="EMBL" id="CAD2216456.1"/>
    </source>
</evidence>
<dbReference type="EMBL" id="LR877150">
    <property type="protein sequence ID" value="CAD2216456.1"/>
    <property type="molecule type" value="Genomic_DNA"/>
</dbReference>
<dbReference type="AlphaFoldDB" id="A0A7G2C9N5"/>
<dbReference type="InterPro" id="IPR000571">
    <property type="entry name" value="Znf_CCCH"/>
</dbReference>
<dbReference type="InterPro" id="IPR036855">
    <property type="entry name" value="Znf_CCCH_sf"/>
</dbReference>
<sequence>MEGILNSQQNVLQGKAYVTKDVLTNPPTPIYIVNNDAAVELQNGFALTIDDIEPTAGWLSDRNNSLLDICFMHSFGKCFGKANDPSTCHQIHVKRKVLNLLRKRYTLPQRYFFSRTVKANVTPQFGDLLSQIAQRRFSLQYLEFKTASVEKTAGSASYEVQYRNWLVSSMSKNSLANPLTLNFISTSCLCWDFALRGVCPKGSSCSDIHANITRALTKDRLIRLALVELSKVSTDGDRRLVPG</sequence>
<reference evidence="6 7" key="1">
    <citation type="submission" date="2020-08" db="EMBL/GenBank/DDBJ databases">
        <authorList>
            <person name="Newling K."/>
            <person name="Davey J."/>
            <person name="Forrester S."/>
        </authorList>
    </citation>
    <scope>NUCLEOTIDE SEQUENCE [LARGE SCALE GENOMIC DNA]</scope>
    <source>
        <strain evidence="7">Crithidia deanei Carvalho (ATCC PRA-265)</strain>
    </source>
</reference>
<protein>
    <recommendedName>
        <fullName evidence="5">C3H1-type domain-containing protein</fullName>
    </recommendedName>
</protein>
<evidence type="ECO:0000256" key="2">
    <source>
        <dbReference type="ARBA" id="ARBA00022771"/>
    </source>
</evidence>
<gene>
    <name evidence="6" type="ORF">ADEAN_000391800</name>
</gene>
<feature type="domain" description="C3H1-type" evidence="5">
    <location>
        <begin position="189"/>
        <end position="212"/>
    </location>
</feature>
<feature type="zinc finger region" description="C3H1-type" evidence="4">
    <location>
        <begin position="189"/>
        <end position="212"/>
    </location>
</feature>
<dbReference type="PROSITE" id="PS50103">
    <property type="entry name" value="ZF_C3H1"/>
    <property type="match status" value="1"/>
</dbReference>
<proteinExistence type="predicted"/>
<evidence type="ECO:0000256" key="4">
    <source>
        <dbReference type="PROSITE-ProRule" id="PRU00723"/>
    </source>
</evidence>
<dbReference type="SUPFAM" id="SSF90229">
    <property type="entry name" value="CCCH zinc finger"/>
    <property type="match status" value="1"/>
</dbReference>
<dbReference type="GO" id="GO:0008270">
    <property type="term" value="F:zinc ion binding"/>
    <property type="evidence" value="ECO:0007669"/>
    <property type="project" value="UniProtKB-KW"/>
</dbReference>
<dbReference type="VEuPathDB" id="TriTrypDB:ADEAN_000391800"/>
<keyword evidence="7" id="KW-1185">Reference proteome</keyword>
<evidence type="ECO:0000259" key="5">
    <source>
        <dbReference type="PROSITE" id="PS50103"/>
    </source>
</evidence>
<evidence type="ECO:0000256" key="1">
    <source>
        <dbReference type="ARBA" id="ARBA00022723"/>
    </source>
</evidence>
<evidence type="ECO:0000256" key="3">
    <source>
        <dbReference type="ARBA" id="ARBA00022833"/>
    </source>
</evidence>
<keyword evidence="1 4" id="KW-0479">Metal-binding</keyword>
<dbReference type="Proteomes" id="UP000515908">
    <property type="component" value="Chromosome 06"/>
</dbReference>
<evidence type="ECO:0000313" key="7">
    <source>
        <dbReference type="Proteomes" id="UP000515908"/>
    </source>
</evidence>
<name>A0A7G2C9N5_9TRYP</name>
<organism evidence="6 7">
    <name type="scientific">Angomonas deanei</name>
    <dbReference type="NCBI Taxonomy" id="59799"/>
    <lineage>
        <taxon>Eukaryota</taxon>
        <taxon>Discoba</taxon>
        <taxon>Euglenozoa</taxon>
        <taxon>Kinetoplastea</taxon>
        <taxon>Metakinetoplastina</taxon>
        <taxon>Trypanosomatida</taxon>
        <taxon>Trypanosomatidae</taxon>
        <taxon>Strigomonadinae</taxon>
        <taxon>Angomonas</taxon>
    </lineage>
</organism>
<keyword evidence="3 4" id="KW-0862">Zinc</keyword>
<accession>A0A7G2C9N5</accession>
<keyword evidence="2 4" id="KW-0863">Zinc-finger</keyword>